<dbReference type="GO" id="GO:0005886">
    <property type="term" value="C:plasma membrane"/>
    <property type="evidence" value="ECO:0007669"/>
    <property type="project" value="TreeGrafter"/>
</dbReference>
<dbReference type="RefSeq" id="XP_024662971.1">
    <property type="nucleotide sequence ID" value="XM_024807203.1"/>
</dbReference>
<dbReference type="PROSITE" id="PS50132">
    <property type="entry name" value="RGS"/>
    <property type="match status" value="1"/>
</dbReference>
<dbReference type="PANTHER" id="PTHR13155">
    <property type="entry name" value="A-KINASE ANCHOR PROTEINS"/>
    <property type="match status" value="1"/>
</dbReference>
<dbReference type="Proteomes" id="UP000238350">
    <property type="component" value="Unassembled WGS sequence"/>
</dbReference>
<feature type="compositionally biased region" description="Gly residues" evidence="1">
    <location>
        <begin position="89"/>
        <end position="103"/>
    </location>
</feature>
<dbReference type="InterPro" id="IPR044926">
    <property type="entry name" value="RGS_subdomain_2"/>
</dbReference>
<evidence type="ECO:0000259" key="3">
    <source>
        <dbReference type="PROSITE" id="PS50132"/>
    </source>
</evidence>
<keyword evidence="5" id="KW-1185">Reference proteome</keyword>
<evidence type="ECO:0000313" key="5">
    <source>
        <dbReference type="Proteomes" id="UP000238350"/>
    </source>
</evidence>
<sequence length="478" mass="52722">MVQSRERLPTLFEVLNRMSAPPVDLWTFYEFMRTHYRGVEYLDFWLDAANHVKLCKLYVEGQELGRATAAKKSPTMQRQPLTSYLSDGNGSGNGSGSGSGSGSGQNIDTSHSSIGRNSFHSMPSPSSSMLLGMLGEQSGSSQHQHRMSLGANSLESQGSSRRRDTIARLSALLDEFQKRDGTFESLPTQEEEHFVQPPSARAVHYESDDEDEEADIGVSRTPVLGAPYERVPGGSPTQGSPIQSSSALGPINLNNNSFGGPLKEPDLKPSTEFEKARMPPQAVTLEDIYASVNSIVQRYLTPGADREVLLPGQMARQIRDAAQGAGRRDPALFNEARDYVFEVMEREAYPTFLASAALRNVQPASNLFRLLFGMIALFGAFWLSFVFILLDWKPKLTRLWIILPFSIGWYLVISSLYSLDFILGLLGYSEQEEFGIAHVKEAYVAKLIRSRSVLVAGLTVIVTACCVVLFALVPGHRL</sequence>
<dbReference type="AlphaFoldDB" id="A0A2T0FDI4"/>
<dbReference type="InterPro" id="IPR052246">
    <property type="entry name" value="Cell_Polariz_PKAAnc"/>
</dbReference>
<keyword evidence="2" id="KW-0812">Transmembrane</keyword>
<feature type="transmembrane region" description="Helical" evidence="2">
    <location>
        <begin position="399"/>
        <end position="419"/>
    </location>
</feature>
<evidence type="ECO:0000256" key="2">
    <source>
        <dbReference type="SAM" id="Phobius"/>
    </source>
</evidence>
<accession>A0A2T0FDI4</accession>
<keyword evidence="2" id="KW-1133">Transmembrane helix</keyword>
<feature type="compositionally biased region" description="Polar residues" evidence="1">
    <location>
        <begin position="105"/>
        <end position="120"/>
    </location>
</feature>
<gene>
    <name evidence="4" type="ORF">B9G98_00645</name>
</gene>
<comment type="caution">
    <text evidence="4">The sequence shown here is derived from an EMBL/GenBank/DDBJ whole genome shotgun (WGS) entry which is preliminary data.</text>
</comment>
<evidence type="ECO:0000256" key="1">
    <source>
        <dbReference type="SAM" id="MobiDB-lite"/>
    </source>
</evidence>
<feature type="region of interest" description="Disordered" evidence="1">
    <location>
        <begin position="68"/>
        <end position="163"/>
    </location>
</feature>
<dbReference type="EMBL" id="NDIQ01000001">
    <property type="protein sequence ID" value="PRT53025.1"/>
    <property type="molecule type" value="Genomic_DNA"/>
</dbReference>
<dbReference type="SMART" id="SM00315">
    <property type="entry name" value="RGS"/>
    <property type="match status" value="1"/>
</dbReference>
<dbReference type="Pfam" id="PF00615">
    <property type="entry name" value="RGS"/>
    <property type="match status" value="1"/>
</dbReference>
<dbReference type="GO" id="GO:0008104">
    <property type="term" value="P:intracellular protein localization"/>
    <property type="evidence" value="ECO:0007669"/>
    <property type="project" value="TreeGrafter"/>
</dbReference>
<feature type="compositionally biased region" description="Polar residues" evidence="1">
    <location>
        <begin position="150"/>
        <end position="159"/>
    </location>
</feature>
<feature type="transmembrane region" description="Helical" evidence="2">
    <location>
        <begin position="367"/>
        <end position="390"/>
    </location>
</feature>
<protein>
    <submittedName>
        <fullName evidence="4">Protein rax1</fullName>
    </submittedName>
</protein>
<dbReference type="InterPro" id="IPR016137">
    <property type="entry name" value="RGS"/>
</dbReference>
<evidence type="ECO:0000313" key="4">
    <source>
        <dbReference type="EMBL" id="PRT53025.1"/>
    </source>
</evidence>
<feature type="transmembrane region" description="Helical" evidence="2">
    <location>
        <begin position="453"/>
        <end position="473"/>
    </location>
</feature>
<dbReference type="PANTHER" id="PTHR13155:SF1">
    <property type="entry name" value="A-KINASE ANCHOR PROTEIN 10, MITOCHONDRIAL"/>
    <property type="match status" value="1"/>
</dbReference>
<dbReference type="Gene3D" id="1.10.167.10">
    <property type="entry name" value="Regulator of G-protein Signalling 4, domain 2"/>
    <property type="match status" value="1"/>
</dbReference>
<feature type="compositionally biased region" description="Low complexity" evidence="1">
    <location>
        <begin position="121"/>
        <end position="142"/>
    </location>
</feature>
<proteinExistence type="predicted"/>
<dbReference type="GeneID" id="36514394"/>
<dbReference type="SUPFAM" id="SSF48097">
    <property type="entry name" value="Regulator of G-protein signaling, RGS"/>
    <property type="match status" value="1"/>
</dbReference>
<keyword evidence="2" id="KW-0472">Membrane</keyword>
<organism evidence="4 5">
    <name type="scientific">Wickerhamiella sorbophila</name>
    <dbReference type="NCBI Taxonomy" id="45607"/>
    <lineage>
        <taxon>Eukaryota</taxon>
        <taxon>Fungi</taxon>
        <taxon>Dikarya</taxon>
        <taxon>Ascomycota</taxon>
        <taxon>Saccharomycotina</taxon>
        <taxon>Dipodascomycetes</taxon>
        <taxon>Dipodascales</taxon>
        <taxon>Trichomonascaceae</taxon>
        <taxon>Wickerhamiella</taxon>
    </lineage>
</organism>
<feature type="compositionally biased region" description="Polar residues" evidence="1">
    <location>
        <begin position="74"/>
        <end position="86"/>
    </location>
</feature>
<feature type="domain" description="RGS" evidence="3">
    <location>
        <begin position="272"/>
        <end position="362"/>
    </location>
</feature>
<name>A0A2T0FDI4_9ASCO</name>
<reference evidence="4 5" key="1">
    <citation type="submission" date="2017-04" db="EMBL/GenBank/DDBJ databases">
        <title>Genome sequencing of [Candida] sorbophila.</title>
        <authorList>
            <person name="Ahn J.O."/>
        </authorList>
    </citation>
    <scope>NUCLEOTIDE SEQUENCE [LARGE SCALE GENOMIC DNA]</scope>
    <source>
        <strain evidence="4 5">DS02</strain>
    </source>
</reference>
<dbReference type="InterPro" id="IPR036305">
    <property type="entry name" value="RGS_sf"/>
</dbReference>
<dbReference type="OrthoDB" id="5584247at2759"/>